<comment type="similarity">
    <text evidence="1 10 11">Belongs to the HAM1 NTPase family.</text>
</comment>
<comment type="function">
    <text evidence="10">Pyrophosphatase that catalyzes the hydrolysis of nucleoside triphosphates to their monophosphate derivatives, with a high preference for the non-canonical purine nucleotides XTP (xanthosine triphosphate), dITP (deoxyinosine triphosphate) and ITP. Seems to function as a house-cleaning enzyme that removes non-canonical purine nucleotides from the nucleotide pool, thus preventing their incorporation into DNA/RNA and avoiding chromosomal lesions.</text>
</comment>
<keyword evidence="3 10" id="KW-0479">Metal-binding</keyword>
<keyword evidence="4 10" id="KW-0547">Nucleotide-binding</keyword>
<comment type="catalytic activity">
    <reaction evidence="9 10">
        <text>XTP + H2O = XMP + diphosphate + H(+)</text>
        <dbReference type="Rhea" id="RHEA:28610"/>
        <dbReference type="ChEBI" id="CHEBI:15377"/>
        <dbReference type="ChEBI" id="CHEBI:15378"/>
        <dbReference type="ChEBI" id="CHEBI:33019"/>
        <dbReference type="ChEBI" id="CHEBI:57464"/>
        <dbReference type="ChEBI" id="CHEBI:61314"/>
        <dbReference type="EC" id="3.6.1.66"/>
    </reaction>
</comment>
<evidence type="ECO:0000256" key="9">
    <source>
        <dbReference type="ARBA" id="ARBA00052017"/>
    </source>
</evidence>
<dbReference type="NCBIfam" id="TIGR00042">
    <property type="entry name" value="RdgB/HAM1 family non-canonical purine NTP pyrophosphatase"/>
    <property type="match status" value="1"/>
</dbReference>
<dbReference type="GO" id="GO:0036220">
    <property type="term" value="F:ITP diphosphatase activity"/>
    <property type="evidence" value="ECO:0007669"/>
    <property type="project" value="UniProtKB-UniRule"/>
</dbReference>
<gene>
    <name evidence="12" type="ORF">EV199_5235</name>
</gene>
<comment type="caution">
    <text evidence="12">The sequence shown here is derived from an EMBL/GenBank/DDBJ whole genome shotgun (WGS) entry which is preliminary data.</text>
</comment>
<evidence type="ECO:0000256" key="11">
    <source>
        <dbReference type="RuleBase" id="RU003781"/>
    </source>
</evidence>
<feature type="binding site" evidence="10">
    <location>
        <position position="70"/>
    </location>
    <ligand>
        <name>substrate</name>
    </ligand>
</feature>
<evidence type="ECO:0000256" key="6">
    <source>
        <dbReference type="ARBA" id="ARBA00022842"/>
    </source>
</evidence>
<dbReference type="AlphaFoldDB" id="A0A4Q7MP63"/>
<accession>A0A4Q7MP63</accession>
<keyword evidence="13" id="KW-1185">Reference proteome</keyword>
<evidence type="ECO:0000256" key="10">
    <source>
        <dbReference type="HAMAP-Rule" id="MF_01405"/>
    </source>
</evidence>
<dbReference type="InterPro" id="IPR002637">
    <property type="entry name" value="RdgB/HAM1"/>
</dbReference>
<dbReference type="SUPFAM" id="SSF52972">
    <property type="entry name" value="ITPase-like"/>
    <property type="match status" value="1"/>
</dbReference>
<dbReference type="GO" id="GO:0036222">
    <property type="term" value="F:XTP diphosphatase activity"/>
    <property type="evidence" value="ECO:0007669"/>
    <property type="project" value="UniProtKB-UniRule"/>
</dbReference>
<dbReference type="EC" id="3.6.1.66" evidence="10"/>
<evidence type="ECO:0000256" key="1">
    <source>
        <dbReference type="ARBA" id="ARBA00008023"/>
    </source>
</evidence>
<dbReference type="CDD" id="cd00515">
    <property type="entry name" value="HAM1"/>
    <property type="match status" value="1"/>
</dbReference>
<comment type="catalytic activity">
    <reaction evidence="8 10">
        <text>dITP + H2O = dIMP + diphosphate + H(+)</text>
        <dbReference type="Rhea" id="RHEA:28342"/>
        <dbReference type="ChEBI" id="CHEBI:15377"/>
        <dbReference type="ChEBI" id="CHEBI:15378"/>
        <dbReference type="ChEBI" id="CHEBI:33019"/>
        <dbReference type="ChEBI" id="CHEBI:61194"/>
        <dbReference type="ChEBI" id="CHEBI:61382"/>
        <dbReference type="EC" id="3.6.1.66"/>
    </reaction>
</comment>
<evidence type="ECO:0000313" key="13">
    <source>
        <dbReference type="Proteomes" id="UP000293874"/>
    </source>
</evidence>
<evidence type="ECO:0000256" key="7">
    <source>
        <dbReference type="ARBA" id="ARBA00023080"/>
    </source>
</evidence>
<evidence type="ECO:0000313" key="12">
    <source>
        <dbReference type="EMBL" id="RZS69398.1"/>
    </source>
</evidence>
<reference evidence="12 13" key="1">
    <citation type="submission" date="2019-02" db="EMBL/GenBank/DDBJ databases">
        <title>Genomic Encyclopedia of Type Strains, Phase IV (KMG-IV): sequencing the most valuable type-strain genomes for metagenomic binning, comparative biology and taxonomic classification.</title>
        <authorList>
            <person name="Goeker M."/>
        </authorList>
    </citation>
    <scope>NUCLEOTIDE SEQUENCE [LARGE SCALE GENOMIC DNA]</scope>
    <source>
        <strain evidence="12 13">DSM 18116</strain>
    </source>
</reference>
<feature type="binding site" evidence="10">
    <location>
        <begin position="149"/>
        <end position="152"/>
    </location>
    <ligand>
        <name>substrate</name>
    </ligand>
</feature>
<protein>
    <recommendedName>
        <fullName evidence="10">dITP/XTP pyrophosphatase</fullName>
        <ecNumber evidence="10">3.6.1.66</ecNumber>
    </recommendedName>
    <alternativeName>
        <fullName evidence="10">Non-canonical purine NTP pyrophosphatase</fullName>
    </alternativeName>
    <alternativeName>
        <fullName evidence="10">Non-standard purine NTP pyrophosphatase</fullName>
    </alternativeName>
    <alternativeName>
        <fullName evidence="10">Nucleoside-triphosphate diphosphatase</fullName>
    </alternativeName>
    <alternativeName>
        <fullName evidence="10">Nucleoside-triphosphate pyrophosphatase</fullName>
        <shortName evidence="10">NTPase</shortName>
    </alternativeName>
</protein>
<proteinExistence type="inferred from homology"/>
<comment type="cofactor">
    <cofactor evidence="10">
        <name>Mg(2+)</name>
        <dbReference type="ChEBI" id="CHEBI:18420"/>
    </cofactor>
    <text evidence="10">Binds 1 Mg(2+) ion per subunit.</text>
</comment>
<evidence type="ECO:0000256" key="2">
    <source>
        <dbReference type="ARBA" id="ARBA00011738"/>
    </source>
</evidence>
<comment type="subunit">
    <text evidence="2 10">Homodimer.</text>
</comment>
<dbReference type="HAMAP" id="MF_01405">
    <property type="entry name" value="Non_canon_purine_NTPase"/>
    <property type="match status" value="1"/>
</dbReference>
<name>A0A4Q7MP63_9BACT</name>
<dbReference type="Proteomes" id="UP000293874">
    <property type="component" value="Unassembled WGS sequence"/>
</dbReference>
<feature type="binding site" evidence="10">
    <location>
        <begin position="8"/>
        <end position="13"/>
    </location>
    <ligand>
        <name>substrate</name>
    </ligand>
</feature>
<dbReference type="FunFam" id="3.90.950.10:FF:000001">
    <property type="entry name" value="dITP/XTP pyrophosphatase"/>
    <property type="match status" value="1"/>
</dbReference>
<dbReference type="GO" id="GO:0005829">
    <property type="term" value="C:cytosol"/>
    <property type="evidence" value="ECO:0007669"/>
    <property type="project" value="TreeGrafter"/>
</dbReference>
<dbReference type="GO" id="GO:0009146">
    <property type="term" value="P:purine nucleoside triphosphate catabolic process"/>
    <property type="evidence" value="ECO:0007669"/>
    <property type="project" value="UniProtKB-UniRule"/>
</dbReference>
<sequence>MIRIVFATNNANKVTEMQAAIGGSLEVVSLKAAGINIDIPEPHDTLDANASEKSNVIHQLTGENCFSEDTGLEIDALNGEPGVKSARYAGEDKAFDKNIDKVLTKMGDTEKRSARFRTVISLIWNEKEYLFEGICEGRILSARQGSGGFGYDPIFIPEGGNRSFAEMSIAEKNQYSHRRKAADKLVLFLQNETQSASERS</sequence>
<feature type="binding site" evidence="10">
    <location>
        <position position="69"/>
    </location>
    <ligand>
        <name>Mg(2+)</name>
        <dbReference type="ChEBI" id="CHEBI:18420"/>
    </ligand>
</feature>
<dbReference type="RefSeq" id="WP_165434951.1">
    <property type="nucleotide sequence ID" value="NZ_CP042431.1"/>
</dbReference>
<dbReference type="Pfam" id="PF01725">
    <property type="entry name" value="Ham1p_like"/>
    <property type="match status" value="1"/>
</dbReference>
<dbReference type="InterPro" id="IPR020922">
    <property type="entry name" value="dITP/XTP_pyrophosphatase"/>
</dbReference>
<dbReference type="GO" id="GO:0000166">
    <property type="term" value="F:nucleotide binding"/>
    <property type="evidence" value="ECO:0007669"/>
    <property type="project" value="UniProtKB-KW"/>
</dbReference>
<dbReference type="EMBL" id="SGXA01000003">
    <property type="protein sequence ID" value="RZS69398.1"/>
    <property type="molecule type" value="Genomic_DNA"/>
</dbReference>
<dbReference type="InterPro" id="IPR029001">
    <property type="entry name" value="ITPase-like_fam"/>
</dbReference>
<dbReference type="GO" id="GO:0046872">
    <property type="term" value="F:metal ion binding"/>
    <property type="evidence" value="ECO:0007669"/>
    <property type="project" value="UniProtKB-KW"/>
</dbReference>
<feature type="active site" description="Proton acceptor" evidence="10">
    <location>
        <position position="69"/>
    </location>
</feature>
<keyword evidence="6 10" id="KW-0460">Magnesium</keyword>
<keyword evidence="5 10" id="KW-0378">Hydrolase</keyword>
<dbReference type="GO" id="GO:0035870">
    <property type="term" value="F:dITP diphosphatase activity"/>
    <property type="evidence" value="ECO:0007669"/>
    <property type="project" value="UniProtKB-UniRule"/>
</dbReference>
<dbReference type="GO" id="GO:0017111">
    <property type="term" value="F:ribonucleoside triphosphate phosphatase activity"/>
    <property type="evidence" value="ECO:0007669"/>
    <property type="project" value="InterPro"/>
</dbReference>
<evidence type="ECO:0000256" key="5">
    <source>
        <dbReference type="ARBA" id="ARBA00022801"/>
    </source>
</evidence>
<evidence type="ECO:0000256" key="4">
    <source>
        <dbReference type="ARBA" id="ARBA00022741"/>
    </source>
</evidence>
<keyword evidence="7 10" id="KW-0546">Nucleotide metabolism</keyword>
<dbReference type="PANTHER" id="PTHR11067:SF9">
    <property type="entry name" value="INOSINE TRIPHOSPHATE PYROPHOSPHATASE"/>
    <property type="match status" value="1"/>
</dbReference>
<evidence type="ECO:0000256" key="3">
    <source>
        <dbReference type="ARBA" id="ARBA00022723"/>
    </source>
</evidence>
<dbReference type="Gene3D" id="3.90.950.10">
    <property type="match status" value="1"/>
</dbReference>
<dbReference type="PANTHER" id="PTHR11067">
    <property type="entry name" value="INOSINE TRIPHOSPHATE PYROPHOSPHATASE/HAM1 PROTEIN"/>
    <property type="match status" value="1"/>
</dbReference>
<dbReference type="GO" id="GO:0009117">
    <property type="term" value="P:nucleotide metabolic process"/>
    <property type="evidence" value="ECO:0007669"/>
    <property type="project" value="UniProtKB-KW"/>
</dbReference>
<comment type="caution">
    <text evidence="10">Lacks conserved residue(s) required for the propagation of feature annotation.</text>
</comment>
<organism evidence="12 13">
    <name type="scientific">Pseudobacter ginsenosidimutans</name>
    <dbReference type="NCBI Taxonomy" id="661488"/>
    <lineage>
        <taxon>Bacteria</taxon>
        <taxon>Pseudomonadati</taxon>
        <taxon>Bacteroidota</taxon>
        <taxon>Chitinophagia</taxon>
        <taxon>Chitinophagales</taxon>
        <taxon>Chitinophagaceae</taxon>
        <taxon>Pseudobacter</taxon>
    </lineage>
</organism>
<feature type="binding site" evidence="10">
    <location>
        <begin position="177"/>
        <end position="178"/>
    </location>
    <ligand>
        <name>substrate</name>
    </ligand>
</feature>
<comment type="catalytic activity">
    <reaction evidence="10">
        <text>ITP + H2O = IMP + diphosphate + H(+)</text>
        <dbReference type="Rhea" id="RHEA:29399"/>
        <dbReference type="ChEBI" id="CHEBI:15377"/>
        <dbReference type="ChEBI" id="CHEBI:15378"/>
        <dbReference type="ChEBI" id="CHEBI:33019"/>
        <dbReference type="ChEBI" id="CHEBI:58053"/>
        <dbReference type="ChEBI" id="CHEBI:61402"/>
        <dbReference type="EC" id="3.6.1.66"/>
    </reaction>
</comment>
<evidence type="ECO:0000256" key="8">
    <source>
        <dbReference type="ARBA" id="ARBA00051875"/>
    </source>
</evidence>
<feature type="binding site" evidence="10">
    <location>
        <position position="172"/>
    </location>
    <ligand>
        <name>substrate</name>
    </ligand>
</feature>